<feature type="region of interest" description="Disordered" evidence="1">
    <location>
        <begin position="1"/>
        <end position="20"/>
    </location>
</feature>
<dbReference type="Proteomes" id="UP001054945">
    <property type="component" value="Unassembled WGS sequence"/>
</dbReference>
<evidence type="ECO:0000313" key="2">
    <source>
        <dbReference type="EMBL" id="GIY07478.1"/>
    </source>
</evidence>
<evidence type="ECO:0000313" key="3">
    <source>
        <dbReference type="Proteomes" id="UP001054945"/>
    </source>
</evidence>
<protein>
    <submittedName>
        <fullName evidence="2">Uncharacterized protein</fullName>
    </submittedName>
</protein>
<proteinExistence type="predicted"/>
<organism evidence="2 3">
    <name type="scientific">Caerostris extrusa</name>
    <name type="common">Bark spider</name>
    <name type="synonym">Caerostris bankana</name>
    <dbReference type="NCBI Taxonomy" id="172846"/>
    <lineage>
        <taxon>Eukaryota</taxon>
        <taxon>Metazoa</taxon>
        <taxon>Ecdysozoa</taxon>
        <taxon>Arthropoda</taxon>
        <taxon>Chelicerata</taxon>
        <taxon>Arachnida</taxon>
        <taxon>Araneae</taxon>
        <taxon>Araneomorphae</taxon>
        <taxon>Entelegynae</taxon>
        <taxon>Araneoidea</taxon>
        <taxon>Araneidae</taxon>
        <taxon>Caerostris</taxon>
    </lineage>
</organism>
<sequence length="116" mass="12812">MFAPSSGEESESQMERTINGRMFHPRLGKKALGKWILRTVNWNTKSSKKGTRRGKRSSISNNSHSVYFVLEKTLSSPGALGGDCSLLVLGPVKFSPLLVCLWQWTPNGIKFSGLLS</sequence>
<accession>A0AAV4QBQ2</accession>
<name>A0AAV4QBQ2_CAEEX</name>
<comment type="caution">
    <text evidence="2">The sequence shown here is derived from an EMBL/GenBank/DDBJ whole genome shotgun (WGS) entry which is preliminary data.</text>
</comment>
<gene>
    <name evidence="2" type="ORF">CEXT_422201</name>
</gene>
<keyword evidence="3" id="KW-1185">Reference proteome</keyword>
<reference evidence="2 3" key="1">
    <citation type="submission" date="2021-06" db="EMBL/GenBank/DDBJ databases">
        <title>Caerostris extrusa draft genome.</title>
        <authorList>
            <person name="Kono N."/>
            <person name="Arakawa K."/>
        </authorList>
    </citation>
    <scope>NUCLEOTIDE SEQUENCE [LARGE SCALE GENOMIC DNA]</scope>
</reference>
<dbReference type="EMBL" id="BPLR01006116">
    <property type="protein sequence ID" value="GIY07478.1"/>
    <property type="molecule type" value="Genomic_DNA"/>
</dbReference>
<evidence type="ECO:0000256" key="1">
    <source>
        <dbReference type="SAM" id="MobiDB-lite"/>
    </source>
</evidence>
<dbReference type="AlphaFoldDB" id="A0AAV4QBQ2"/>